<dbReference type="Proteomes" id="UP000095287">
    <property type="component" value="Unplaced"/>
</dbReference>
<reference evidence="3" key="1">
    <citation type="submission" date="2016-11" db="UniProtKB">
        <authorList>
            <consortium name="WormBaseParasite"/>
        </authorList>
    </citation>
    <scope>IDENTIFICATION</scope>
</reference>
<proteinExistence type="predicted"/>
<organism evidence="2 3">
    <name type="scientific">Steinernema glaseri</name>
    <dbReference type="NCBI Taxonomy" id="37863"/>
    <lineage>
        <taxon>Eukaryota</taxon>
        <taxon>Metazoa</taxon>
        <taxon>Ecdysozoa</taxon>
        <taxon>Nematoda</taxon>
        <taxon>Chromadorea</taxon>
        <taxon>Rhabditida</taxon>
        <taxon>Tylenchina</taxon>
        <taxon>Panagrolaimomorpha</taxon>
        <taxon>Strongyloidoidea</taxon>
        <taxon>Steinernematidae</taxon>
        <taxon>Steinernema</taxon>
    </lineage>
</organism>
<keyword evidence="1" id="KW-0472">Membrane</keyword>
<evidence type="ECO:0000256" key="1">
    <source>
        <dbReference type="SAM" id="Phobius"/>
    </source>
</evidence>
<feature type="transmembrane region" description="Helical" evidence="1">
    <location>
        <begin position="28"/>
        <end position="48"/>
    </location>
</feature>
<accession>A0A1I7YBE1</accession>
<dbReference type="AlphaFoldDB" id="A0A1I7YBE1"/>
<name>A0A1I7YBE1_9BILA</name>
<sequence length="128" mass="14662">MDSFRTYARTVPFFVRYTVRLRRRLRTFAELCCVAAAFYFNSAALFWWHNLAQLRSHILLGVYWQPGGGRALDLDITCPRSRVTAEICISIVASFSVSRRRARFRSPPSAAVSKCLPEDVNSHDNDDT</sequence>
<evidence type="ECO:0000313" key="2">
    <source>
        <dbReference type="Proteomes" id="UP000095287"/>
    </source>
</evidence>
<evidence type="ECO:0000313" key="3">
    <source>
        <dbReference type="WBParaSite" id="L893_g14577.t1"/>
    </source>
</evidence>
<keyword evidence="1" id="KW-0812">Transmembrane</keyword>
<keyword evidence="1" id="KW-1133">Transmembrane helix</keyword>
<keyword evidence="2" id="KW-1185">Reference proteome</keyword>
<protein>
    <submittedName>
        <fullName evidence="3">Transposase</fullName>
    </submittedName>
</protein>
<dbReference type="WBParaSite" id="L893_g14577.t1">
    <property type="protein sequence ID" value="L893_g14577.t1"/>
    <property type="gene ID" value="L893_g14577"/>
</dbReference>